<dbReference type="Pfam" id="PF00361">
    <property type="entry name" value="Proton_antipo_M"/>
    <property type="match status" value="1"/>
</dbReference>
<dbReference type="NCBIfam" id="NF005141">
    <property type="entry name" value="PRK06590.1"/>
    <property type="match status" value="1"/>
</dbReference>
<keyword evidence="2 5" id="KW-0812">Transmembrane</keyword>
<feature type="region of interest" description="Disordered" evidence="6">
    <location>
        <begin position="464"/>
        <end position="487"/>
    </location>
</feature>
<dbReference type="PANTHER" id="PTHR42829:SF2">
    <property type="entry name" value="NADH-UBIQUINONE OXIDOREDUCTASE CHAIN 5"/>
    <property type="match status" value="1"/>
</dbReference>
<proteinExistence type="predicted"/>
<feature type="transmembrane region" description="Helical" evidence="7">
    <location>
        <begin position="656"/>
        <end position="676"/>
    </location>
</feature>
<evidence type="ECO:0000259" key="9">
    <source>
        <dbReference type="Pfam" id="PF00662"/>
    </source>
</evidence>
<feature type="transmembrane region" description="Helical" evidence="7">
    <location>
        <begin position="12"/>
        <end position="32"/>
    </location>
</feature>
<evidence type="ECO:0000313" key="11">
    <source>
        <dbReference type="Proteomes" id="UP001058290"/>
    </source>
</evidence>
<feature type="domain" description="NADH:quinone oxidoreductase/Mrp antiporter transmembrane" evidence="8">
    <location>
        <begin position="143"/>
        <end position="430"/>
    </location>
</feature>
<gene>
    <name evidence="10" type="primary">nuoL</name>
    <name evidence="10" type="ORF">N4T19_08900</name>
</gene>
<evidence type="ECO:0000259" key="8">
    <source>
        <dbReference type="Pfam" id="PF00361"/>
    </source>
</evidence>
<dbReference type="PRINTS" id="PR01434">
    <property type="entry name" value="NADHDHGNASE5"/>
</dbReference>
<feature type="transmembrane region" description="Helical" evidence="7">
    <location>
        <begin position="44"/>
        <end position="67"/>
    </location>
</feature>
<feature type="transmembrane region" description="Helical" evidence="7">
    <location>
        <begin position="126"/>
        <end position="143"/>
    </location>
</feature>
<dbReference type="PANTHER" id="PTHR42829">
    <property type="entry name" value="NADH-UBIQUINONE OXIDOREDUCTASE CHAIN 5"/>
    <property type="match status" value="1"/>
</dbReference>
<feature type="transmembrane region" description="Helical" evidence="7">
    <location>
        <begin position="189"/>
        <end position="207"/>
    </location>
</feature>
<dbReference type="RefSeq" id="WP_116925911.1">
    <property type="nucleotide sequence ID" value="NZ_CP104377.1"/>
</dbReference>
<evidence type="ECO:0000256" key="1">
    <source>
        <dbReference type="ARBA" id="ARBA00004127"/>
    </source>
</evidence>
<organism evidence="10 11">
    <name type="scientific">Comamonas squillarum</name>
    <dbReference type="NCBI Taxonomy" id="2977320"/>
    <lineage>
        <taxon>Bacteria</taxon>
        <taxon>Pseudomonadati</taxon>
        <taxon>Pseudomonadota</taxon>
        <taxon>Betaproteobacteria</taxon>
        <taxon>Burkholderiales</taxon>
        <taxon>Comamonadaceae</taxon>
        <taxon>Comamonas</taxon>
    </lineage>
</organism>
<dbReference type="PRINTS" id="PR01435">
    <property type="entry name" value="NPOXDRDTASE5"/>
</dbReference>
<evidence type="ECO:0000256" key="7">
    <source>
        <dbReference type="SAM" id="Phobius"/>
    </source>
</evidence>
<evidence type="ECO:0000256" key="2">
    <source>
        <dbReference type="ARBA" id="ARBA00022692"/>
    </source>
</evidence>
<comment type="subcellular location">
    <subcellularLocation>
        <location evidence="1">Endomembrane system</location>
        <topology evidence="1">Multi-pass membrane protein</topology>
    </subcellularLocation>
    <subcellularLocation>
        <location evidence="5">Membrane</location>
        <topology evidence="5">Multi-pass membrane protein</topology>
    </subcellularLocation>
</comment>
<evidence type="ECO:0000256" key="6">
    <source>
        <dbReference type="SAM" id="MobiDB-lite"/>
    </source>
</evidence>
<dbReference type="EMBL" id="CP104377">
    <property type="protein sequence ID" value="UXC20208.1"/>
    <property type="molecule type" value="Genomic_DNA"/>
</dbReference>
<dbReference type="InterPro" id="IPR001750">
    <property type="entry name" value="ND/Mrp_TM"/>
</dbReference>
<sequence>MSQTLSASTLLAVPLAPLAGSLLAGIFGTALGGNRIGRVGSRTLTILGVFIAFVISAMTFQSVVFEGATFNQTLYTWMTVGSLKMEIGFMIDSITAMMMCVVTFVSLMVHIYTMGYMAEDDGYDRFFSYISLFTFSMLMLVMSNNLLQLFFGWEAVGLVSYLLIGFYFKKETAIFANMKAFVVNRVGDFGFILGIGLIAAYTGTLNYTEIFAKTNELSGMTLPGSTWSLMTVICICLFIGAMGKSAQFPLHAWLPDSMEGPTPISALIHAATMVTAGIFMVSRMSPLYELSDAALNFILVIGSITALFMGILGIIQNDIKRVIAYSTLSQLGYMTIALGVSAYSVSVFHLMTHAFFKALLFLGAGSVIMGMHHNQDIRWMGGVRKYMPITWITFLLGNLALIGTPFFSGFYSKDAIIEAVHASNLPAAGFANFAVLAGVFITAFYSFRLYFIVFHGKERYDQNPDAHHDDHHAHDDHHGHGHDAKPHESPWVVTLPLVLLAIPSVVIGAIALMPMLFGDFFKGVIYVDGSKHGAMAELAEKIHGWIPMALHGFTAAPFWLALAGVVTSYVFYMVKPEIPAAIKRMSEKVGLYQALEGKYGVDWVYENIFARGSRVLGSVFWKVGDQGLIDGLIVNGSWKLVGRISALVRWLQTGYVYHYALVMILGIFLAMTYFVLLNK</sequence>
<dbReference type="Pfam" id="PF00662">
    <property type="entry name" value="Proton_antipo_N"/>
    <property type="match status" value="1"/>
</dbReference>
<feature type="domain" description="NADH-Ubiquinone oxidoreductase (complex I) chain 5 N-terminal" evidence="9">
    <location>
        <begin position="77"/>
        <end position="127"/>
    </location>
</feature>
<feature type="transmembrane region" description="Helical" evidence="7">
    <location>
        <begin position="149"/>
        <end position="168"/>
    </location>
</feature>
<dbReference type="InterPro" id="IPR003945">
    <property type="entry name" value="NU5C-like"/>
</dbReference>
<keyword evidence="11" id="KW-1185">Reference proteome</keyword>
<feature type="transmembrane region" description="Helical" evidence="7">
    <location>
        <begin position="322"/>
        <end position="344"/>
    </location>
</feature>
<evidence type="ECO:0000256" key="3">
    <source>
        <dbReference type="ARBA" id="ARBA00022989"/>
    </source>
</evidence>
<feature type="transmembrane region" description="Helical" evidence="7">
    <location>
        <begin position="87"/>
        <end position="114"/>
    </location>
</feature>
<dbReference type="Gene3D" id="1.20.5.2700">
    <property type="match status" value="1"/>
</dbReference>
<feature type="transmembrane region" description="Helical" evidence="7">
    <location>
        <begin position="491"/>
        <end position="517"/>
    </location>
</feature>
<feature type="transmembrane region" description="Helical" evidence="7">
    <location>
        <begin position="264"/>
        <end position="282"/>
    </location>
</feature>
<accession>A0ABY6A3F2</accession>
<keyword evidence="3 7" id="KW-1133">Transmembrane helix</keyword>
<dbReference type="Proteomes" id="UP001058290">
    <property type="component" value="Chromosome"/>
</dbReference>
<name>A0ABY6A3F2_9BURK</name>
<reference evidence="10" key="1">
    <citation type="submission" date="2022-09" db="EMBL/GenBank/DDBJ databases">
        <title>Bacterial diversity in gut of crayfish and pufferfish.</title>
        <authorList>
            <person name="Huang Y."/>
        </authorList>
    </citation>
    <scope>NUCLEOTIDE SEQUENCE</scope>
    <source>
        <strain evidence="10">PR12</strain>
    </source>
</reference>
<feature type="transmembrane region" description="Helical" evidence="7">
    <location>
        <begin position="389"/>
        <end position="410"/>
    </location>
</feature>
<feature type="transmembrane region" description="Helical" evidence="7">
    <location>
        <begin position="294"/>
        <end position="315"/>
    </location>
</feature>
<evidence type="ECO:0000256" key="4">
    <source>
        <dbReference type="ARBA" id="ARBA00023136"/>
    </source>
</evidence>
<dbReference type="InterPro" id="IPR018393">
    <property type="entry name" value="NADHpl_OxRdtase_5_subgr"/>
</dbReference>
<evidence type="ECO:0000256" key="5">
    <source>
        <dbReference type="RuleBase" id="RU000320"/>
    </source>
</evidence>
<dbReference type="InterPro" id="IPR001516">
    <property type="entry name" value="Proton_antipo_N"/>
</dbReference>
<feature type="transmembrane region" description="Helical" evidence="7">
    <location>
        <begin position="227"/>
        <end position="243"/>
    </location>
</feature>
<evidence type="ECO:0000313" key="10">
    <source>
        <dbReference type="EMBL" id="UXC20208.1"/>
    </source>
</evidence>
<feature type="transmembrane region" description="Helical" evidence="7">
    <location>
        <begin position="350"/>
        <end position="369"/>
    </location>
</feature>
<protein>
    <submittedName>
        <fullName evidence="10">NADH-quinone oxidoreductase subunit L</fullName>
    </submittedName>
</protein>
<keyword evidence="4 7" id="KW-0472">Membrane</keyword>
<feature type="transmembrane region" description="Helical" evidence="7">
    <location>
        <begin position="430"/>
        <end position="451"/>
    </location>
</feature>
<feature type="transmembrane region" description="Helical" evidence="7">
    <location>
        <begin position="556"/>
        <end position="574"/>
    </location>
</feature>
<dbReference type="NCBIfam" id="TIGR01974">
    <property type="entry name" value="NDH_I_L"/>
    <property type="match status" value="1"/>
</dbReference>